<proteinExistence type="predicted"/>
<accession>A0A9W8HJ85</accession>
<evidence type="ECO:0000259" key="3">
    <source>
        <dbReference type="Pfam" id="PF24808"/>
    </source>
</evidence>
<reference evidence="4" key="1">
    <citation type="submission" date="2022-07" db="EMBL/GenBank/DDBJ databases">
        <title>Phylogenomic reconstructions and comparative analyses of Kickxellomycotina fungi.</title>
        <authorList>
            <person name="Reynolds N.K."/>
            <person name="Stajich J.E."/>
            <person name="Barry K."/>
            <person name="Grigoriev I.V."/>
            <person name="Crous P."/>
            <person name="Smith M.E."/>
        </authorList>
    </citation>
    <scope>NUCLEOTIDE SEQUENCE</scope>
    <source>
        <strain evidence="4">NBRC 105414</strain>
    </source>
</reference>
<feature type="region of interest" description="Disordered" evidence="1">
    <location>
        <begin position="169"/>
        <end position="220"/>
    </location>
</feature>
<organism evidence="4 5">
    <name type="scientific">Coemansia javaensis</name>
    <dbReference type="NCBI Taxonomy" id="2761396"/>
    <lineage>
        <taxon>Eukaryota</taxon>
        <taxon>Fungi</taxon>
        <taxon>Fungi incertae sedis</taxon>
        <taxon>Zoopagomycota</taxon>
        <taxon>Kickxellomycotina</taxon>
        <taxon>Kickxellomycetes</taxon>
        <taxon>Kickxellales</taxon>
        <taxon>Kickxellaceae</taxon>
        <taxon>Coemansia</taxon>
    </lineage>
</organism>
<feature type="domain" description="DUF7707" evidence="3">
    <location>
        <begin position="33"/>
        <end position="118"/>
    </location>
</feature>
<gene>
    <name evidence="4" type="ORF">H4R18_000036</name>
</gene>
<evidence type="ECO:0000256" key="1">
    <source>
        <dbReference type="SAM" id="MobiDB-lite"/>
    </source>
</evidence>
<dbReference type="InterPro" id="IPR056124">
    <property type="entry name" value="DUF7707"/>
</dbReference>
<evidence type="ECO:0000256" key="2">
    <source>
        <dbReference type="SAM" id="SignalP"/>
    </source>
</evidence>
<evidence type="ECO:0000313" key="4">
    <source>
        <dbReference type="EMBL" id="KAJ2786189.1"/>
    </source>
</evidence>
<evidence type="ECO:0000313" key="5">
    <source>
        <dbReference type="Proteomes" id="UP001140217"/>
    </source>
</evidence>
<comment type="caution">
    <text evidence="4">The sequence shown here is derived from an EMBL/GenBank/DDBJ whole genome shotgun (WGS) entry which is preliminary data.</text>
</comment>
<feature type="compositionally biased region" description="Low complexity" evidence="1">
    <location>
        <begin position="210"/>
        <end position="220"/>
    </location>
</feature>
<keyword evidence="5" id="KW-1185">Reference proteome</keyword>
<dbReference type="AlphaFoldDB" id="A0A9W8HJ85"/>
<keyword evidence="2" id="KW-0732">Signal</keyword>
<feature type="signal peptide" evidence="2">
    <location>
        <begin position="1"/>
        <end position="24"/>
    </location>
</feature>
<name>A0A9W8HJ85_9FUNG</name>
<dbReference type="EMBL" id="JANBUL010000003">
    <property type="protein sequence ID" value="KAJ2786189.1"/>
    <property type="molecule type" value="Genomic_DNA"/>
</dbReference>
<dbReference type="Proteomes" id="UP001140217">
    <property type="component" value="Unassembled WGS sequence"/>
</dbReference>
<sequence length="244" mass="24870">MQLGKRICVGWAVALGLAGHGAQAKWALTQRPADERARACQEQVSFCYNSCGSVMGTTTNFCNIRTMGWDCRCASPAAEARVRSHEWPVAIAECRAALGMCTDGCLARENGAGRSACFASCTADYPCNTAAAPASSLRVMAPADKPPGYIPPVDDRDIELPIGMKLGSGSLGQGASDPGALPRVVPRDSDTRATAAAGGNSRGGRHAPGRHGASGKQTSAAPAMRPAAVAAAVAALVAAAALGY</sequence>
<feature type="chain" id="PRO_5040717657" description="DUF7707 domain-containing protein" evidence="2">
    <location>
        <begin position="25"/>
        <end position="244"/>
    </location>
</feature>
<protein>
    <recommendedName>
        <fullName evidence="3">DUF7707 domain-containing protein</fullName>
    </recommendedName>
</protein>
<dbReference type="Pfam" id="PF24808">
    <property type="entry name" value="DUF7707"/>
    <property type="match status" value="1"/>
</dbReference>
<dbReference type="OrthoDB" id="1708823at2759"/>